<dbReference type="RefSeq" id="WP_132083368.1">
    <property type="nucleotide sequence ID" value="NZ_SLUI01000021.1"/>
</dbReference>
<name>A0A4R1PMG0_9FIRM</name>
<dbReference type="EMBL" id="SLUI01000021">
    <property type="protein sequence ID" value="TCL32452.1"/>
    <property type="molecule type" value="Genomic_DNA"/>
</dbReference>
<dbReference type="SUPFAM" id="SSF52540">
    <property type="entry name" value="P-loop containing nucleoside triphosphate hydrolases"/>
    <property type="match status" value="1"/>
</dbReference>
<dbReference type="InterPro" id="IPR027417">
    <property type="entry name" value="P-loop_NTPase"/>
</dbReference>
<reference evidence="1 2" key="1">
    <citation type="submission" date="2019-03" db="EMBL/GenBank/DDBJ databases">
        <title>Genomic Encyclopedia of Type Strains, Phase IV (KMG-IV): sequencing the most valuable type-strain genomes for metagenomic binning, comparative biology and taxonomic classification.</title>
        <authorList>
            <person name="Goeker M."/>
        </authorList>
    </citation>
    <scope>NUCLEOTIDE SEQUENCE [LARGE SCALE GENOMIC DNA]</scope>
    <source>
        <strain evidence="1 2">DSM 15969</strain>
    </source>
</reference>
<organism evidence="1 2">
    <name type="scientific">Anaerospora hongkongensis</name>
    <dbReference type="NCBI Taxonomy" id="244830"/>
    <lineage>
        <taxon>Bacteria</taxon>
        <taxon>Bacillati</taxon>
        <taxon>Bacillota</taxon>
        <taxon>Negativicutes</taxon>
        <taxon>Selenomonadales</taxon>
        <taxon>Sporomusaceae</taxon>
        <taxon>Anaerospora</taxon>
    </lineage>
</organism>
<accession>A0A4R1PMG0</accession>
<keyword evidence="2" id="KW-1185">Reference proteome</keyword>
<sequence>MTISKIAIKNIKGIGDKTFELNITPNKPSLLVAPNGFGKSSFATAFDSLRSNRVELEEAHFFMDDQDNFPQITIEYKNSDGTVLNLVADKQSNSINQEFSCFVINSQIKAKGSARSFGGRNIVKASLEIEDVTLIDTIPERAQFNYSLTSQKSDFGRNGKVLPNISSLFANLKVVEKLSNSYSDLDELLLVRNNTKILNLIRLINDQNGTREEIHDYISRQLHALSEIEPLKKVVEIISSSENELTNAYLAAIQIVNVYKTDKTLFKKACKYCNYNLEVESYASLLKAINTSWKVIRPEKSGNKLVVKFPKAHQVSNGQRDVLSFIALIIRAKRKLNKDKCILIIDEVFDYLDDANLISAQYYVTQLIDEFKAADKELYPLILTHLNPRYFRNYAFSKQKVYYLDKRDGRNVNPHFKKILQKRNDGLIQDDVSKYLLHFHPLNINKKSEFQTLGLKATWGEGEGFKQFIDAEIQKFIASDENSSSSPGSTGSYDPLAICCGVRRNIEKVIYDLLSTNDDKNVFLDIHGTRNKLEFAEERGVSVPEYFYLLGIVYNDGMHWKDNHDNVSPIAVKLENITIRKLIVDVFEFI</sequence>
<dbReference type="Gene3D" id="3.40.50.300">
    <property type="entry name" value="P-loop containing nucleotide triphosphate hydrolases"/>
    <property type="match status" value="1"/>
</dbReference>
<evidence type="ECO:0000313" key="1">
    <source>
        <dbReference type="EMBL" id="TCL32452.1"/>
    </source>
</evidence>
<dbReference type="AlphaFoldDB" id="A0A4R1PMG0"/>
<dbReference type="Proteomes" id="UP000295063">
    <property type="component" value="Unassembled WGS sequence"/>
</dbReference>
<comment type="caution">
    <text evidence="1">The sequence shown here is derived from an EMBL/GenBank/DDBJ whole genome shotgun (WGS) entry which is preliminary data.</text>
</comment>
<dbReference type="OrthoDB" id="1068645at2"/>
<proteinExistence type="predicted"/>
<evidence type="ECO:0000313" key="2">
    <source>
        <dbReference type="Proteomes" id="UP000295063"/>
    </source>
</evidence>
<gene>
    <name evidence="1" type="ORF">EV210_12117</name>
</gene>
<protein>
    <submittedName>
        <fullName evidence="1">Uncharacterized protein</fullName>
    </submittedName>
</protein>